<sequence>APDPLDHFQATDLVMLDAKDMRIAARVRRPGYSMLYPNQFTIRAQVPSGAETELSKIVNGYGDWMFYGHAGTDGRTLQNWWLIDLRAFRASLIRHGINGTSIRMGDKRNPDGTCFKWFDIRSFPDDPPLVVARG</sequence>
<proteinExistence type="predicted"/>
<dbReference type="Proteomes" id="UP001203880">
    <property type="component" value="Unassembled WGS sequence"/>
</dbReference>
<reference evidence="1" key="1">
    <citation type="submission" date="2022-05" db="EMBL/GenBank/DDBJ databases">
        <authorList>
            <person name="Park J.-S."/>
        </authorList>
    </citation>
    <scope>NUCLEOTIDE SEQUENCE</scope>
    <source>
        <strain evidence="1">2012CJ41-6</strain>
    </source>
</reference>
<feature type="non-terminal residue" evidence="1">
    <location>
        <position position="1"/>
    </location>
</feature>
<evidence type="ECO:0000313" key="1">
    <source>
        <dbReference type="EMBL" id="MCL6286044.1"/>
    </source>
</evidence>
<gene>
    <name evidence="1" type="ORF">M3P21_21240</name>
</gene>
<evidence type="ECO:0000313" key="2">
    <source>
        <dbReference type="Proteomes" id="UP001203880"/>
    </source>
</evidence>
<accession>A0ABT0Q841</accession>
<comment type="caution">
    <text evidence="1">The sequence shown here is derived from an EMBL/GenBank/DDBJ whole genome shotgun (WGS) entry which is preliminary data.</text>
</comment>
<dbReference type="EMBL" id="JAMFMB010000049">
    <property type="protein sequence ID" value="MCL6286044.1"/>
    <property type="molecule type" value="Genomic_DNA"/>
</dbReference>
<name>A0ABT0Q841_9RHOB</name>
<organism evidence="1 2">
    <name type="scientific">Ruegeria spongiae</name>
    <dbReference type="NCBI Taxonomy" id="2942209"/>
    <lineage>
        <taxon>Bacteria</taxon>
        <taxon>Pseudomonadati</taxon>
        <taxon>Pseudomonadota</taxon>
        <taxon>Alphaproteobacteria</taxon>
        <taxon>Rhodobacterales</taxon>
        <taxon>Roseobacteraceae</taxon>
        <taxon>Ruegeria</taxon>
    </lineage>
</organism>
<keyword evidence="2" id="KW-1185">Reference proteome</keyword>
<dbReference type="RefSeq" id="WP_249713413.1">
    <property type="nucleotide sequence ID" value="NZ_JAMFMB010000049.1"/>
</dbReference>
<protein>
    <submittedName>
        <fullName evidence="1">Uncharacterized protein</fullName>
    </submittedName>
</protein>